<dbReference type="InterPro" id="IPR001680">
    <property type="entry name" value="WD40_rpt"/>
</dbReference>
<dbReference type="SMART" id="SM00320">
    <property type="entry name" value="WD40"/>
    <property type="match status" value="14"/>
</dbReference>
<organism evidence="5 6">
    <name type="scientific">Linnemannia gamsii</name>
    <dbReference type="NCBI Taxonomy" id="64522"/>
    <lineage>
        <taxon>Eukaryota</taxon>
        <taxon>Fungi</taxon>
        <taxon>Fungi incertae sedis</taxon>
        <taxon>Mucoromycota</taxon>
        <taxon>Mortierellomycotina</taxon>
        <taxon>Mortierellomycetes</taxon>
        <taxon>Mortierellales</taxon>
        <taxon>Mortierellaceae</taxon>
        <taxon>Linnemannia</taxon>
    </lineage>
</organism>
<sequence length="1444" mass="160320">MTKECPIQQHASKDRGNSNIQLPGTYDVVDSFRGTDKNLKTGTEMQMNPHLECNLASLKTQRLKEDHRAIYIPLLAKANLQARDDDLFPLMENVQKFLASEREVMLILGDSGAGKSTFDLHLERHLWTDYKQGEPIPLYINLAIIDNPAHGLIEKELQFHNFSEEQIMEMKLHRQLILICDGYDESQLKTNLHTTNQFNRPGQWQVKVVINCRSQYLGQNYRSRFQPQPANRYQKSRSDLFQEAVLAPFSKKQIEDYVNLYVPLESRIWVPEDYMRILLTTPNLMDLVKNPFLLMLSLEVLPAISKSINDLSTVKVSRVHLYDAFVIHWLDVSKRRLESNALSVDERQIFDQLLDAGFAAMGVDFSTRLALAIFERQEGKAVVQYTHLRDRDTWKAGFFGQDPEVRLLQESSPLTRSGSQFRFLHRSMLEYFYSRTIYDPARLDDNNDAHAGTRSPVSQSIDTEGPLFKRNLLTEPSIIQFVSERVNPDPDFKQQLRSVVDQSKTDATATIAATNAITILVKAGVTFHGVDLSDIKIPGADLSDGQFDSALFRGADLTSANLARTWLRRVDMNGAQMEGVQFGELPYLTGDSYIRDCVYSPNGELLAVGLEHAVVEIYDTTTWTRIRQLQGHFGRVCCVAFSPDSLQLVSGCSGDDKSVRSWDIAGGNSLLVMRGHIDDVNCVEFSPSGAQIASASFDQTVRLWCSQTGSCMFKLVGHNGPVTSSRYSPDGRQLVTGSKDGTVRFWNPETGEAGVVWSPSMGEIGSLAYSPDGHMIASGHGDGEVQVWHTSSGEEGPTLLGHSDEITGIAFSPTDQWIASSSKDGTVRLWDPSTGTLVSILTGRDDQVCGVTFSPDGLQIASAVHFKARVWEVSSCLLNVESQTRLGSAWKVAYSPDSRDVLSVDDRGALHTWDSETGVPTSYLNVWPKSTFTISRALSPNGQQLAIGVEDSSIRLCDIPAGAPGPILEGHSGGVCSLAYSPCGRRLASASRDGSVRLWELRDIERSYVVAQIDRVVSIIFSPSGNCLVFDSSKETTINVFDLHSKTLLSFESLTGKWNTAFAYSPNGQQLAIGTLDTSTLDKSIYLWDLQSEAPSIILDARHDRVCRIAYSPCNRWIASCGFHNTVHLWYRQPGEVGHWSFVTSVRGFFADVLDVTWNPVVQMEFATGCADGSVRVWRISRADNGQDFVVNLLWGRNLRILCADDLVLKDAIGLNPIHHTLLVQRGAIDDKAPSPSEPGANFEHTPRSPLNISVNNEHLAIVDKTTVSGKSRTGTKSKREPDLMLELKDQSNKTLCEFGIGEGTSHAHKNYRKKNAKDLARIGLGLKDALDSIQDKYGVDDATLVGYQVIGQTMSIYLMRCCGNMYIMVHVHDLSIPDSMKELAIIGAEYNIWFELAMTVENGIKPVLNTAAKGKVTAVLPPLGVGKTRFRTVLTPELNKLLK</sequence>
<dbReference type="InterPro" id="IPR027417">
    <property type="entry name" value="P-loop_NTPase"/>
</dbReference>
<dbReference type="InterPro" id="IPR015943">
    <property type="entry name" value="WD40/YVTN_repeat-like_dom_sf"/>
</dbReference>
<dbReference type="PROSITE" id="PS50294">
    <property type="entry name" value="WD_REPEATS_REGION"/>
    <property type="match status" value="5"/>
</dbReference>
<dbReference type="SUPFAM" id="SSF50978">
    <property type="entry name" value="WD40 repeat-like"/>
    <property type="match status" value="2"/>
</dbReference>
<dbReference type="Gene3D" id="2.160.20.80">
    <property type="entry name" value="E3 ubiquitin-protein ligase SopA"/>
    <property type="match status" value="1"/>
</dbReference>
<feature type="region of interest" description="Disordered" evidence="4">
    <location>
        <begin position="1"/>
        <end position="20"/>
    </location>
</feature>
<feature type="repeat" description="WD" evidence="3">
    <location>
        <begin position="968"/>
        <end position="1009"/>
    </location>
</feature>
<evidence type="ECO:0000313" key="6">
    <source>
        <dbReference type="Proteomes" id="UP000823405"/>
    </source>
</evidence>
<dbReference type="InterPro" id="IPR011047">
    <property type="entry name" value="Quinoprotein_ADH-like_sf"/>
</dbReference>
<feature type="repeat" description="WD" evidence="3">
    <location>
        <begin position="1146"/>
        <end position="1188"/>
    </location>
</feature>
<feature type="region of interest" description="Disordered" evidence="4">
    <location>
        <begin position="1230"/>
        <end position="1250"/>
    </location>
</feature>
<dbReference type="Gene3D" id="2.130.10.10">
    <property type="entry name" value="YVTN repeat-like/Quinoprotein amine dehydrogenase"/>
    <property type="match status" value="4"/>
</dbReference>
<name>A0A9P6QWW7_9FUNG</name>
<feature type="repeat" description="WD" evidence="3">
    <location>
        <begin position="764"/>
        <end position="798"/>
    </location>
</feature>
<dbReference type="PANTHER" id="PTHR19848:SF8">
    <property type="entry name" value="F-BOX AND WD REPEAT DOMAIN CONTAINING 7"/>
    <property type="match status" value="1"/>
</dbReference>
<evidence type="ECO:0000256" key="1">
    <source>
        <dbReference type="ARBA" id="ARBA00022574"/>
    </source>
</evidence>
<dbReference type="PROSITE" id="PS00678">
    <property type="entry name" value="WD_REPEATS_1"/>
    <property type="match status" value="1"/>
</dbReference>
<feature type="repeat" description="WD" evidence="3">
    <location>
        <begin position="715"/>
        <end position="756"/>
    </location>
</feature>
<dbReference type="SUPFAM" id="SSF50998">
    <property type="entry name" value="Quinoprotein alcohol dehydrogenase-like"/>
    <property type="match status" value="1"/>
</dbReference>
<feature type="repeat" description="WD" evidence="3">
    <location>
        <begin position="799"/>
        <end position="840"/>
    </location>
</feature>
<gene>
    <name evidence="5" type="primary">WDR31_2</name>
    <name evidence="5" type="ORF">BGZ97_001152</name>
</gene>
<accession>A0A9P6QWW7</accession>
<protein>
    <submittedName>
        <fullName evidence="5">WD_REPEATS_REGION domain-containing protein</fullName>
    </submittedName>
</protein>
<evidence type="ECO:0000256" key="3">
    <source>
        <dbReference type="PROSITE-ProRule" id="PRU00221"/>
    </source>
</evidence>
<dbReference type="Proteomes" id="UP000823405">
    <property type="component" value="Unassembled WGS sequence"/>
</dbReference>
<feature type="non-terminal residue" evidence="5">
    <location>
        <position position="1444"/>
    </location>
</feature>
<dbReference type="PRINTS" id="PR00320">
    <property type="entry name" value="GPROTEINBRPT"/>
</dbReference>
<dbReference type="CDD" id="cd00200">
    <property type="entry name" value="WD40"/>
    <property type="match status" value="2"/>
</dbReference>
<dbReference type="InterPro" id="IPR036322">
    <property type="entry name" value="WD40_repeat_dom_sf"/>
</dbReference>
<keyword evidence="1 3" id="KW-0853">WD repeat</keyword>
<comment type="caution">
    <text evidence="5">The sequence shown here is derived from an EMBL/GenBank/DDBJ whole genome shotgun (WGS) entry which is preliminary data.</text>
</comment>
<dbReference type="Pfam" id="PF00805">
    <property type="entry name" value="Pentapeptide"/>
    <property type="match status" value="1"/>
</dbReference>
<keyword evidence="6" id="KW-1185">Reference proteome</keyword>
<dbReference type="PANTHER" id="PTHR19848">
    <property type="entry name" value="WD40 REPEAT PROTEIN"/>
    <property type="match status" value="1"/>
</dbReference>
<evidence type="ECO:0000256" key="4">
    <source>
        <dbReference type="SAM" id="MobiDB-lite"/>
    </source>
</evidence>
<dbReference type="PROSITE" id="PS50082">
    <property type="entry name" value="WD_REPEATS_2"/>
    <property type="match status" value="7"/>
</dbReference>
<dbReference type="Pfam" id="PF00400">
    <property type="entry name" value="WD40"/>
    <property type="match status" value="9"/>
</dbReference>
<dbReference type="InterPro" id="IPR020472">
    <property type="entry name" value="WD40_PAC1"/>
</dbReference>
<feature type="repeat" description="WD" evidence="3">
    <location>
        <begin position="673"/>
        <end position="714"/>
    </location>
</feature>
<reference evidence="5" key="1">
    <citation type="journal article" date="2020" name="Fungal Divers.">
        <title>Resolving the Mortierellaceae phylogeny through synthesis of multi-gene phylogenetics and phylogenomics.</title>
        <authorList>
            <person name="Vandepol N."/>
            <person name="Liber J."/>
            <person name="Desiro A."/>
            <person name="Na H."/>
            <person name="Kennedy M."/>
            <person name="Barry K."/>
            <person name="Grigoriev I.V."/>
            <person name="Miller A.N."/>
            <person name="O'Donnell K."/>
            <person name="Stajich J.E."/>
            <person name="Bonito G."/>
        </authorList>
    </citation>
    <scope>NUCLEOTIDE SEQUENCE</scope>
    <source>
        <strain evidence="5">NVP60</strain>
    </source>
</reference>
<dbReference type="InterPro" id="IPR019775">
    <property type="entry name" value="WD40_repeat_CS"/>
</dbReference>
<dbReference type="EMBL" id="JAAAIN010001227">
    <property type="protein sequence ID" value="KAG0305304.1"/>
    <property type="molecule type" value="Genomic_DNA"/>
</dbReference>
<evidence type="ECO:0000313" key="5">
    <source>
        <dbReference type="EMBL" id="KAG0305304.1"/>
    </source>
</evidence>
<dbReference type="SUPFAM" id="SSF141571">
    <property type="entry name" value="Pentapeptide repeat-like"/>
    <property type="match status" value="1"/>
</dbReference>
<proteinExistence type="predicted"/>
<dbReference type="OrthoDB" id="2383519at2759"/>
<keyword evidence="2" id="KW-0677">Repeat</keyword>
<dbReference type="InterPro" id="IPR001646">
    <property type="entry name" value="5peptide_repeat"/>
</dbReference>
<feature type="repeat" description="WD" evidence="3">
    <location>
        <begin position="629"/>
        <end position="672"/>
    </location>
</feature>
<dbReference type="Gene3D" id="3.40.50.300">
    <property type="entry name" value="P-loop containing nucleotide triphosphate hydrolases"/>
    <property type="match status" value="1"/>
</dbReference>
<evidence type="ECO:0000256" key="2">
    <source>
        <dbReference type="ARBA" id="ARBA00022737"/>
    </source>
</evidence>